<protein>
    <recommendedName>
        <fullName evidence="1">SET domain-containing protein</fullName>
    </recommendedName>
</protein>
<dbReference type="CDD" id="cd20071">
    <property type="entry name" value="SET_SMYD"/>
    <property type="match status" value="1"/>
</dbReference>
<dbReference type="Gene3D" id="1.10.220.160">
    <property type="match status" value="1"/>
</dbReference>
<reference evidence="2" key="1">
    <citation type="submission" date="2016-04" db="EMBL/GenBank/DDBJ databases">
        <authorList>
            <person name="Evans L.H."/>
            <person name="Alamgir A."/>
            <person name="Owens N."/>
            <person name="Weber N.D."/>
            <person name="Virtaneva K."/>
            <person name="Barbian K."/>
            <person name="Babar A."/>
            <person name="Rosenke K."/>
        </authorList>
    </citation>
    <scope>NUCLEOTIDE SEQUENCE [LARGE SCALE GENOMIC DNA]</scope>
    <source>
        <strain evidence="2">CBS 101.48</strain>
    </source>
</reference>
<dbReference type="OMA" id="LGWGIYP"/>
<evidence type="ECO:0000313" key="3">
    <source>
        <dbReference type="Proteomes" id="UP000078561"/>
    </source>
</evidence>
<proteinExistence type="predicted"/>
<dbReference type="InParanoid" id="A0A168QDH5"/>
<dbReference type="Gene3D" id="2.170.270.10">
    <property type="entry name" value="SET domain"/>
    <property type="match status" value="1"/>
</dbReference>
<accession>A0A168QDH5</accession>
<feature type="domain" description="SET" evidence="1">
    <location>
        <begin position="21"/>
        <end position="361"/>
    </location>
</feature>
<sequence length="391" mass="44401">MMLDTLTQDLDMLKLIGDSNTQTSLLKVQDLPMKGRGYVATQDLAAGTLIHIASPLATVVSEEWRPETCMGCFAFSYPKRMKVKTVVDQDLVAWWQRSVMKKSTVKKPFSLGHVAFCTDQCKQNYLETTGDDAWYTWLTCMYRLEHYTPTKTTTMYGSDDDLEDPTTVLDDDKALRMYLDKLWDRAATTTSTDDLDDSDRTMCRFIVSCLVQHKTSGTDFDALWDMQDNELGHIRHLQGSTTEIQHAMHLYQHIVSAMTSPIKSASATVPVVLGPHDLTPGLFRAIYYREMANSFGLWEQSKDGDAVTDDLELLGFGIYPSAVYFNHACEANAIKIRHGRAMHFYTKRAVARGEEVCISYGNVDAPFQERRQRLLDHYHFVCACTRCLSEL</sequence>
<dbReference type="AlphaFoldDB" id="A0A168QDH5"/>
<dbReference type="PANTHER" id="PTHR12197">
    <property type="entry name" value="HISTONE-LYSINE N-METHYLTRANSFERASE SMYD"/>
    <property type="match status" value="1"/>
</dbReference>
<dbReference type="PANTHER" id="PTHR12197:SF294">
    <property type="entry name" value="POTENTIAL PROTEIN LYSINE METHYLTRANSFERASE SET6"/>
    <property type="match status" value="1"/>
</dbReference>
<dbReference type="Pfam" id="PF00856">
    <property type="entry name" value="SET"/>
    <property type="match status" value="1"/>
</dbReference>
<evidence type="ECO:0000259" key="1">
    <source>
        <dbReference type="PROSITE" id="PS50280"/>
    </source>
</evidence>
<name>A0A168QDH5_ABSGL</name>
<dbReference type="SMART" id="SM00317">
    <property type="entry name" value="SET"/>
    <property type="match status" value="1"/>
</dbReference>
<dbReference type="EMBL" id="LT554361">
    <property type="protein sequence ID" value="SAM04390.1"/>
    <property type="molecule type" value="Genomic_DNA"/>
</dbReference>
<dbReference type="InterPro" id="IPR001214">
    <property type="entry name" value="SET_dom"/>
</dbReference>
<gene>
    <name evidence="2" type="primary">ABSGL_10251.1 scaffold 11814</name>
</gene>
<dbReference type="InterPro" id="IPR046341">
    <property type="entry name" value="SET_dom_sf"/>
</dbReference>
<dbReference type="SUPFAM" id="SSF82199">
    <property type="entry name" value="SET domain"/>
    <property type="match status" value="2"/>
</dbReference>
<organism evidence="2">
    <name type="scientific">Absidia glauca</name>
    <name type="common">Pin mould</name>
    <dbReference type="NCBI Taxonomy" id="4829"/>
    <lineage>
        <taxon>Eukaryota</taxon>
        <taxon>Fungi</taxon>
        <taxon>Fungi incertae sedis</taxon>
        <taxon>Mucoromycota</taxon>
        <taxon>Mucoromycotina</taxon>
        <taxon>Mucoromycetes</taxon>
        <taxon>Mucorales</taxon>
        <taxon>Cunninghamellaceae</taxon>
        <taxon>Absidia</taxon>
    </lineage>
</organism>
<dbReference type="OrthoDB" id="1028014at2759"/>
<evidence type="ECO:0000313" key="2">
    <source>
        <dbReference type="EMBL" id="SAM04390.1"/>
    </source>
</evidence>
<dbReference type="GO" id="GO:0005634">
    <property type="term" value="C:nucleus"/>
    <property type="evidence" value="ECO:0007669"/>
    <property type="project" value="TreeGrafter"/>
</dbReference>
<dbReference type="PROSITE" id="PS50280">
    <property type="entry name" value="SET"/>
    <property type="match status" value="1"/>
</dbReference>
<keyword evidence="3" id="KW-1185">Reference proteome</keyword>
<dbReference type="STRING" id="4829.A0A168QDH5"/>
<dbReference type="Proteomes" id="UP000078561">
    <property type="component" value="Unassembled WGS sequence"/>
</dbReference>
<dbReference type="InterPro" id="IPR050869">
    <property type="entry name" value="H3K4_H4K5_MeTrfase"/>
</dbReference>